<evidence type="ECO:0000313" key="3">
    <source>
        <dbReference type="EMBL" id="XBO39315.1"/>
    </source>
</evidence>
<sequence length="191" mass="20876">MKVFPFRNALGAKRRLLRRLRRDERGSTAIEFAMLAIPFMSLIYAIFETSMVHVSGQVLQTAVTDASRKILTGQAQSGSWNEQNFKDEICSRVKAMFDCKNLLQVDVRTVGSFDTAQIDGPPIDSNKNLNTSGFGYNPGGPKTINIVRAVIAYPIVVPLIGTSFVNLNGGKMLIMATAAFQTEPYAAPSSP</sequence>
<keyword evidence="1" id="KW-0472">Membrane</keyword>
<dbReference type="InterPro" id="IPR012495">
    <property type="entry name" value="TadE-like_dom"/>
</dbReference>
<feature type="domain" description="TadE-like" evidence="2">
    <location>
        <begin position="26"/>
        <end position="68"/>
    </location>
</feature>
<dbReference type="AlphaFoldDB" id="A0AAU7JG53"/>
<organism evidence="3">
    <name type="scientific">Alsobacter sp. KACC 23698</name>
    <dbReference type="NCBI Taxonomy" id="3149229"/>
    <lineage>
        <taxon>Bacteria</taxon>
        <taxon>Pseudomonadati</taxon>
        <taxon>Pseudomonadota</taxon>
        <taxon>Alphaproteobacteria</taxon>
        <taxon>Hyphomicrobiales</taxon>
        <taxon>Alsobacteraceae</taxon>
        <taxon>Alsobacter</taxon>
    </lineage>
</organism>
<proteinExistence type="predicted"/>
<gene>
    <name evidence="3" type="ORF">ABEG18_00575</name>
</gene>
<dbReference type="EMBL" id="CP157484">
    <property type="protein sequence ID" value="XBO39315.1"/>
    <property type="molecule type" value="Genomic_DNA"/>
</dbReference>
<feature type="transmembrane region" description="Helical" evidence="1">
    <location>
        <begin position="28"/>
        <end position="47"/>
    </location>
</feature>
<keyword evidence="1" id="KW-1133">Transmembrane helix</keyword>
<feature type="transmembrane region" description="Helical" evidence="1">
    <location>
        <begin position="146"/>
        <end position="167"/>
    </location>
</feature>
<dbReference type="RefSeq" id="WP_406856157.1">
    <property type="nucleotide sequence ID" value="NZ_CP157484.1"/>
</dbReference>
<accession>A0AAU7JG53</accession>
<keyword evidence="1" id="KW-0812">Transmembrane</keyword>
<reference evidence="3" key="1">
    <citation type="submission" date="2024-05" db="EMBL/GenBank/DDBJ databases">
        <authorList>
            <person name="Kim S."/>
            <person name="Heo J."/>
            <person name="Choi H."/>
            <person name="Choi Y."/>
            <person name="Kwon S.-W."/>
            <person name="Kim Y."/>
        </authorList>
    </citation>
    <scope>NUCLEOTIDE SEQUENCE</scope>
    <source>
        <strain evidence="3">KACC 23698</strain>
    </source>
</reference>
<evidence type="ECO:0000256" key="1">
    <source>
        <dbReference type="SAM" id="Phobius"/>
    </source>
</evidence>
<evidence type="ECO:0000259" key="2">
    <source>
        <dbReference type="Pfam" id="PF07811"/>
    </source>
</evidence>
<dbReference type="Pfam" id="PF07811">
    <property type="entry name" value="TadE"/>
    <property type="match status" value="1"/>
</dbReference>
<name>A0AAU7JG53_9HYPH</name>
<protein>
    <submittedName>
        <fullName evidence="3">TadE/TadG family type IV pilus assembly protein</fullName>
    </submittedName>
</protein>